<organism evidence="3 4">
    <name type="scientific">Hymenobacter nivis</name>
    <dbReference type="NCBI Taxonomy" id="1850093"/>
    <lineage>
        <taxon>Bacteria</taxon>
        <taxon>Pseudomonadati</taxon>
        <taxon>Bacteroidota</taxon>
        <taxon>Cytophagia</taxon>
        <taxon>Cytophagales</taxon>
        <taxon>Hymenobacteraceae</taxon>
        <taxon>Hymenobacter</taxon>
    </lineage>
</organism>
<dbReference type="OrthoDB" id="9816167at2"/>
<evidence type="ECO:0000256" key="1">
    <source>
        <dbReference type="SAM" id="SignalP"/>
    </source>
</evidence>
<dbReference type="RefSeq" id="WP_140465550.1">
    <property type="nucleotide sequence ID" value="NZ_RCYZ01000002.1"/>
</dbReference>
<feature type="domain" description="Secretion system C-terminal sorting" evidence="2">
    <location>
        <begin position="48"/>
        <end position="123"/>
    </location>
</feature>
<name>A0A502H0Q0_9BACT</name>
<dbReference type="EMBL" id="RCYZ01000002">
    <property type="protein sequence ID" value="TPG67242.1"/>
    <property type="molecule type" value="Genomic_DNA"/>
</dbReference>
<dbReference type="AlphaFoldDB" id="A0A502H0Q0"/>
<keyword evidence="1" id="KW-0732">Signal</keyword>
<evidence type="ECO:0000313" key="4">
    <source>
        <dbReference type="Proteomes" id="UP000317646"/>
    </source>
</evidence>
<reference evidence="3 4" key="1">
    <citation type="journal article" date="2019" name="Environ. Microbiol.">
        <title>Species interactions and distinct microbial communities in high Arctic permafrost affected cryosols are associated with the CH4 and CO2 gas fluxes.</title>
        <authorList>
            <person name="Altshuler I."/>
            <person name="Hamel J."/>
            <person name="Turney S."/>
            <person name="Magnuson E."/>
            <person name="Levesque R."/>
            <person name="Greer C."/>
            <person name="Whyte L.G."/>
        </authorList>
    </citation>
    <scope>NUCLEOTIDE SEQUENCE [LARGE SCALE GENOMIC DNA]</scope>
    <source>
        <strain evidence="3 4">S9.2P</strain>
    </source>
</reference>
<keyword evidence="4" id="KW-1185">Reference proteome</keyword>
<accession>A0A502H0Q0</accession>
<comment type="caution">
    <text evidence="3">The sequence shown here is derived from an EMBL/GenBank/DDBJ whole genome shotgun (WGS) entry which is preliminary data.</text>
</comment>
<proteinExistence type="predicted"/>
<evidence type="ECO:0000313" key="3">
    <source>
        <dbReference type="EMBL" id="TPG67242.1"/>
    </source>
</evidence>
<dbReference type="Pfam" id="PF18962">
    <property type="entry name" value="Por_Secre_tail"/>
    <property type="match status" value="1"/>
</dbReference>
<evidence type="ECO:0000259" key="2">
    <source>
        <dbReference type="Pfam" id="PF18962"/>
    </source>
</evidence>
<gene>
    <name evidence="3" type="ORF">EAH73_05800</name>
</gene>
<protein>
    <submittedName>
        <fullName evidence="3">T9SS C-terminal target domain-containing protein</fullName>
    </submittedName>
</protein>
<sequence>MKIFTLFFLALAAAGLAGAPTATARTPKPLVLLAGPVQGPGEALGLSLYPNPSHGFVTVQMRQPAGPAYLLRLSNVIGQEIRSVALRPEISFPGLSLNLTDLPGGLYFYSLVVDGKVASTKRLVLQN</sequence>
<feature type="signal peptide" evidence="1">
    <location>
        <begin position="1"/>
        <end position="24"/>
    </location>
</feature>
<feature type="chain" id="PRO_5021394396" evidence="1">
    <location>
        <begin position="25"/>
        <end position="127"/>
    </location>
</feature>
<dbReference type="Proteomes" id="UP000317646">
    <property type="component" value="Unassembled WGS sequence"/>
</dbReference>
<dbReference type="InterPro" id="IPR026444">
    <property type="entry name" value="Secre_tail"/>
</dbReference>
<dbReference type="NCBIfam" id="TIGR04183">
    <property type="entry name" value="Por_Secre_tail"/>
    <property type="match status" value="1"/>
</dbReference>